<dbReference type="Gene3D" id="3.40.720.10">
    <property type="entry name" value="Alkaline Phosphatase, subunit A"/>
    <property type="match status" value="1"/>
</dbReference>
<proteinExistence type="predicted"/>
<dbReference type="GO" id="GO:0042578">
    <property type="term" value="F:phosphoric ester hydrolase activity"/>
    <property type="evidence" value="ECO:0007669"/>
    <property type="project" value="UniProtKB-ARBA"/>
</dbReference>
<evidence type="ECO:0000256" key="2">
    <source>
        <dbReference type="SAM" id="MobiDB-lite"/>
    </source>
</evidence>
<dbReference type="EMBL" id="CVRB01000001">
    <property type="protein sequence ID" value="CRK81235.1"/>
    <property type="molecule type" value="Genomic_DNA"/>
</dbReference>
<protein>
    <submittedName>
        <fullName evidence="4">Phospholipase C</fullName>
    </submittedName>
</protein>
<dbReference type="PANTHER" id="PTHR31956:SF1">
    <property type="entry name" value="NON-SPECIFIC PHOSPHOLIPASE C1"/>
    <property type="match status" value="1"/>
</dbReference>
<keyword evidence="5" id="KW-1185">Reference proteome</keyword>
<name>A0A0U1NTE6_9BACI</name>
<reference evidence="5" key="1">
    <citation type="submission" date="2015-05" db="EMBL/GenBank/DDBJ databases">
        <authorList>
            <person name="Urmite Genomes"/>
        </authorList>
    </citation>
    <scope>NUCLEOTIDE SEQUENCE [LARGE SCALE GENOMIC DNA]</scope>
    <source>
        <strain evidence="5">LF1</strain>
    </source>
</reference>
<dbReference type="Pfam" id="PF04185">
    <property type="entry name" value="Phosphoesterase"/>
    <property type="match status" value="1"/>
</dbReference>
<evidence type="ECO:0000313" key="4">
    <source>
        <dbReference type="EMBL" id="CRK81235.1"/>
    </source>
</evidence>
<keyword evidence="3" id="KW-0732">Signal</keyword>
<feature type="signal peptide" evidence="3">
    <location>
        <begin position="1"/>
        <end position="23"/>
    </location>
</feature>
<dbReference type="STRING" id="1499688.BN000_01135"/>
<keyword evidence="1" id="KW-0378">Hydrolase</keyword>
<evidence type="ECO:0000313" key="5">
    <source>
        <dbReference type="Proteomes" id="UP000199087"/>
    </source>
</evidence>
<feature type="compositionally biased region" description="Polar residues" evidence="2">
    <location>
        <begin position="103"/>
        <end position="125"/>
    </location>
</feature>
<dbReference type="PANTHER" id="PTHR31956">
    <property type="entry name" value="NON-SPECIFIC PHOSPHOLIPASE C4-RELATED"/>
    <property type="match status" value="1"/>
</dbReference>
<evidence type="ECO:0000256" key="3">
    <source>
        <dbReference type="SAM" id="SignalP"/>
    </source>
</evidence>
<dbReference type="Proteomes" id="UP000199087">
    <property type="component" value="Unassembled WGS sequence"/>
</dbReference>
<dbReference type="CDD" id="cd16013">
    <property type="entry name" value="AcpA"/>
    <property type="match status" value="1"/>
</dbReference>
<feature type="region of interest" description="Disordered" evidence="2">
    <location>
        <begin position="503"/>
        <end position="524"/>
    </location>
</feature>
<dbReference type="RefSeq" id="WP_090631974.1">
    <property type="nucleotide sequence ID" value="NZ_CVRB01000001.1"/>
</dbReference>
<feature type="chain" id="PRO_5038762471" evidence="3">
    <location>
        <begin position="24"/>
        <end position="524"/>
    </location>
</feature>
<organism evidence="4 5">
    <name type="scientific">Neobacillus massiliamazoniensis</name>
    <dbReference type="NCBI Taxonomy" id="1499688"/>
    <lineage>
        <taxon>Bacteria</taxon>
        <taxon>Bacillati</taxon>
        <taxon>Bacillota</taxon>
        <taxon>Bacilli</taxon>
        <taxon>Bacillales</taxon>
        <taxon>Bacillaceae</taxon>
        <taxon>Neobacillus</taxon>
    </lineage>
</organism>
<dbReference type="AlphaFoldDB" id="A0A0U1NTE6"/>
<sequence precursor="true">MNVKKLAKVINVLSVTALGTIFAVSPITTNAQVNGKVPAQVSAQAKETKVETKTPIKHVVVIFGENVSFDHYFGTYPYAMNVKGEPKFTAKTNTPEVNNLLTPKDYNGTQPGISKTNLITNNPNAANPVRLDRSQAMTDDMDHNYHAEIDATDGGKMDKAVESTGSGKNPGVVMDYYDGNTVTALWNYAQNFAMSDNSFGTTYGPSTPGALNLISGETHGATVYDKNGQKVTNDILNEFENGTITGDPNPYLDKASTGMTAAMNDTNKNVGDLLNGKGITWGWFQGGFADPTAKHTNIGGASVTDYSPHHQPFEYYKSTANPNHVAPSTPGMIGKTDQANHQYDMKDFWTSVDNGNMPSVSYLKAPMYQDGHAGYSDPLDEQQFIVNTINHLQKTPEWKDTAVVIAYDDSDGWYDHVFGPSNGQTVESGKAGLGPRLPLLVVSPYAKSNYVDHTVTDQSSILKFIEDNWNLGRIGGTSSDAKAGSIENMFDFTKGPRTQKLFLDEKTGQPLNENKTEDQQGNEK</sequence>
<feature type="compositionally biased region" description="Basic and acidic residues" evidence="2">
    <location>
        <begin position="514"/>
        <end position="524"/>
    </location>
</feature>
<accession>A0A0U1NTE6</accession>
<evidence type="ECO:0000256" key="1">
    <source>
        <dbReference type="ARBA" id="ARBA00022801"/>
    </source>
</evidence>
<feature type="region of interest" description="Disordered" evidence="2">
    <location>
        <begin position="103"/>
        <end position="128"/>
    </location>
</feature>
<gene>
    <name evidence="4" type="ORF">BN000_01135</name>
</gene>
<dbReference type="InterPro" id="IPR017850">
    <property type="entry name" value="Alkaline_phosphatase_core_sf"/>
</dbReference>
<dbReference type="OrthoDB" id="980947at2"/>
<dbReference type="InterPro" id="IPR007312">
    <property type="entry name" value="Phosphoesterase"/>
</dbReference>